<comment type="caution">
    <text evidence="2">The sequence shown here is derived from an EMBL/GenBank/DDBJ whole genome shotgun (WGS) entry which is preliminary data.</text>
</comment>
<dbReference type="InterPro" id="IPR001296">
    <property type="entry name" value="Glyco_trans_1"/>
</dbReference>
<organism evidence="2 3">
    <name type="scientific">Halomonas tibetensis</name>
    <dbReference type="NCBI Taxonomy" id="2259590"/>
    <lineage>
        <taxon>Bacteria</taxon>
        <taxon>Pseudomonadati</taxon>
        <taxon>Pseudomonadota</taxon>
        <taxon>Gammaproteobacteria</taxon>
        <taxon>Oceanospirillales</taxon>
        <taxon>Halomonadaceae</taxon>
        <taxon>Halomonas</taxon>
    </lineage>
</organism>
<dbReference type="Proteomes" id="UP001595386">
    <property type="component" value="Unassembled WGS sequence"/>
</dbReference>
<keyword evidence="2" id="KW-0328">Glycosyltransferase</keyword>
<dbReference type="Pfam" id="PF00534">
    <property type="entry name" value="Glycos_transf_1"/>
    <property type="match status" value="1"/>
</dbReference>
<dbReference type="SUPFAM" id="SSF53756">
    <property type="entry name" value="UDP-Glycosyltransferase/glycogen phosphorylase"/>
    <property type="match status" value="1"/>
</dbReference>
<feature type="domain" description="Glycosyl transferase family 1" evidence="1">
    <location>
        <begin position="203"/>
        <end position="318"/>
    </location>
</feature>
<evidence type="ECO:0000313" key="3">
    <source>
        <dbReference type="Proteomes" id="UP001595386"/>
    </source>
</evidence>
<dbReference type="EMBL" id="JBHRSQ010000040">
    <property type="protein sequence ID" value="MFC2993565.1"/>
    <property type="molecule type" value="Genomic_DNA"/>
</dbReference>
<gene>
    <name evidence="2" type="ORF">ACFODV_16210</name>
</gene>
<evidence type="ECO:0000259" key="1">
    <source>
        <dbReference type="Pfam" id="PF00534"/>
    </source>
</evidence>
<keyword evidence="3" id="KW-1185">Reference proteome</keyword>
<name>A0ABV7BBK0_9GAMM</name>
<sequence>MNVLVFSSFYLPGYKGGGPIKTIANLVSATSDNGMCYYIITKNRDLGDKEPYPNISSNDWSGCGEAEVFYCSPGITGLMRGWLKIFHHKYDVVYLNSFFSPFFSFVPLVFSLFKGKRVVLGPRGEFSSGALNIKSRKKWAFLRFFKLLSFHRNVVFQASSEYEAEDIRRVLGDGVDVFVAEDIGSLQLSAGIPKEKDACCLRLVFISRISPKKNLLYALQVLRQAKCSLVYDVYGPVEDEKYWGECEAVIASLPNNVSVNYCGELQPKDVVGLLSQYDLFFMPTHGENYGHVIAEALCAGLPILISDQTPWRDLEEQGIGWDLSLDELTVFSRAIEKAHAMSADEYAAFRERVLAWAKQKFENPKAIEANKAMFEYAFKK</sequence>
<dbReference type="GO" id="GO:0016757">
    <property type="term" value="F:glycosyltransferase activity"/>
    <property type="evidence" value="ECO:0007669"/>
    <property type="project" value="UniProtKB-KW"/>
</dbReference>
<dbReference type="PANTHER" id="PTHR12526:SF630">
    <property type="entry name" value="GLYCOSYLTRANSFERASE"/>
    <property type="match status" value="1"/>
</dbReference>
<dbReference type="EC" id="2.4.-.-" evidence="2"/>
<dbReference type="RefSeq" id="WP_379761301.1">
    <property type="nucleotide sequence ID" value="NZ_JBHRSQ010000040.1"/>
</dbReference>
<dbReference type="CDD" id="cd03801">
    <property type="entry name" value="GT4_PimA-like"/>
    <property type="match status" value="1"/>
</dbReference>
<dbReference type="Gene3D" id="3.40.50.2000">
    <property type="entry name" value="Glycogen Phosphorylase B"/>
    <property type="match status" value="2"/>
</dbReference>
<evidence type="ECO:0000313" key="2">
    <source>
        <dbReference type="EMBL" id="MFC2993565.1"/>
    </source>
</evidence>
<dbReference type="PANTHER" id="PTHR12526">
    <property type="entry name" value="GLYCOSYLTRANSFERASE"/>
    <property type="match status" value="1"/>
</dbReference>
<proteinExistence type="predicted"/>
<protein>
    <submittedName>
        <fullName evidence="2">Glycosyltransferase family 4 protein</fullName>
        <ecNumber evidence="2">2.4.-.-</ecNumber>
    </submittedName>
</protein>
<accession>A0ABV7BBK0</accession>
<reference evidence="3" key="1">
    <citation type="journal article" date="2019" name="Int. J. Syst. Evol. Microbiol.">
        <title>The Global Catalogue of Microorganisms (GCM) 10K type strain sequencing project: providing services to taxonomists for standard genome sequencing and annotation.</title>
        <authorList>
            <consortium name="The Broad Institute Genomics Platform"/>
            <consortium name="The Broad Institute Genome Sequencing Center for Infectious Disease"/>
            <person name="Wu L."/>
            <person name="Ma J."/>
        </authorList>
    </citation>
    <scope>NUCLEOTIDE SEQUENCE [LARGE SCALE GENOMIC DNA]</scope>
    <source>
        <strain evidence="3">KCTC 52660</strain>
    </source>
</reference>
<keyword evidence="2" id="KW-0808">Transferase</keyword>